<protein>
    <submittedName>
        <fullName evidence="4">RICIN domain-containing protein</fullName>
    </submittedName>
</protein>
<dbReference type="PROSITE" id="PS50231">
    <property type="entry name" value="RICIN_B_LECTIN"/>
    <property type="match status" value="1"/>
</dbReference>
<dbReference type="PANTHER" id="PTHR33321:SF12">
    <property type="entry name" value="PLANT BASIC SECRETORY PROTEIN (BSP) FAMILY PROTEIN"/>
    <property type="match status" value="1"/>
</dbReference>
<evidence type="ECO:0000259" key="3">
    <source>
        <dbReference type="SMART" id="SM00458"/>
    </source>
</evidence>
<dbReference type="CDD" id="cd00161">
    <property type="entry name" value="beta-trefoil_Ricin-like"/>
    <property type="match status" value="1"/>
</dbReference>
<dbReference type="InterPro" id="IPR035992">
    <property type="entry name" value="Ricin_B-like_lectins"/>
</dbReference>
<evidence type="ECO:0000313" key="5">
    <source>
        <dbReference type="Proteomes" id="UP001485459"/>
    </source>
</evidence>
<gene>
    <name evidence="4" type="ORF">WJU16_02145</name>
</gene>
<dbReference type="EMBL" id="CP149822">
    <property type="protein sequence ID" value="WZN41836.1"/>
    <property type="molecule type" value="Genomic_DNA"/>
</dbReference>
<proteinExistence type="predicted"/>
<sequence length="399" mass="44273">MIRTYCLLVIFGLMAATGACSKSGAAAQPGERTETPGPAKPWEPSTEIFTRQGSPFSFKLINKSLHLTDARKTAMVDHFFKVYPIMVEFLNPNAQKQLVVTLDPEMDGIAHAINGEIFINAAWFMEKPEHIDVITHEGTHIVQDYKKSALFLQEGIPDFLRHKTGLPNVETTWNIGPYSQSHSLASGYTPASRFLVWLDDRVEKGIVLDADKACRAGTYTPKFWWTRTGRSVDELWDLYAANPALDGPAITLPPYTPVPGGPIADGVYSIISAFSQLAVDVPSAKVDDDVKLIQWNFERNANQFWQFIHVGEGWYRIHTGHSGKVAEAPAHAGGGITQFSRKNLDIQLWKPVKNADNTWQLVNKQTGLCWEISGSQGGAALVQQAWAGKQNQKWQLVAE</sequence>
<name>A0ABZ2YPY1_9BACT</name>
<organism evidence="4 5">
    <name type="scientific">Chitinophaga pollutisoli</name>
    <dbReference type="NCBI Taxonomy" id="3133966"/>
    <lineage>
        <taxon>Bacteria</taxon>
        <taxon>Pseudomonadati</taxon>
        <taxon>Bacteroidota</taxon>
        <taxon>Chitinophagia</taxon>
        <taxon>Chitinophagales</taxon>
        <taxon>Chitinophagaceae</taxon>
        <taxon>Chitinophaga</taxon>
    </lineage>
</organism>
<dbReference type="SMART" id="SM00458">
    <property type="entry name" value="RICIN"/>
    <property type="match status" value="1"/>
</dbReference>
<evidence type="ECO:0000256" key="2">
    <source>
        <dbReference type="SAM" id="SignalP"/>
    </source>
</evidence>
<feature type="signal peptide" evidence="2">
    <location>
        <begin position="1"/>
        <end position="21"/>
    </location>
</feature>
<dbReference type="RefSeq" id="WP_341836680.1">
    <property type="nucleotide sequence ID" value="NZ_CP149822.1"/>
</dbReference>
<feature type="region of interest" description="Disordered" evidence="1">
    <location>
        <begin position="24"/>
        <end position="43"/>
    </location>
</feature>
<accession>A0ABZ2YPY1</accession>
<evidence type="ECO:0000313" key="4">
    <source>
        <dbReference type="EMBL" id="WZN41836.1"/>
    </source>
</evidence>
<dbReference type="PANTHER" id="PTHR33321">
    <property type="match status" value="1"/>
</dbReference>
<dbReference type="InterPro" id="IPR007541">
    <property type="entry name" value="Uncharacterised_BSP"/>
</dbReference>
<keyword evidence="2" id="KW-0732">Signal</keyword>
<dbReference type="Gene3D" id="2.80.10.50">
    <property type="match status" value="1"/>
</dbReference>
<reference evidence="5" key="1">
    <citation type="submission" date="2024-03" db="EMBL/GenBank/DDBJ databases">
        <title>Chitinophaga horti sp. nov., isolated from garden soil.</title>
        <authorList>
            <person name="Lee D.S."/>
            <person name="Han D.M."/>
            <person name="Baek J.H."/>
            <person name="Choi D.G."/>
            <person name="Jeon J.H."/>
            <person name="Jeon C.O."/>
        </authorList>
    </citation>
    <scope>NUCLEOTIDE SEQUENCE [LARGE SCALE GENOMIC DNA]</scope>
    <source>
        <strain evidence="5">GPA1</strain>
    </source>
</reference>
<feature type="chain" id="PRO_5045073942" evidence="2">
    <location>
        <begin position="22"/>
        <end position="399"/>
    </location>
</feature>
<dbReference type="PROSITE" id="PS51257">
    <property type="entry name" value="PROKAR_LIPOPROTEIN"/>
    <property type="match status" value="1"/>
</dbReference>
<dbReference type="Proteomes" id="UP001485459">
    <property type="component" value="Chromosome"/>
</dbReference>
<dbReference type="InterPro" id="IPR000772">
    <property type="entry name" value="Ricin_B_lectin"/>
</dbReference>
<evidence type="ECO:0000256" key="1">
    <source>
        <dbReference type="SAM" id="MobiDB-lite"/>
    </source>
</evidence>
<dbReference type="Pfam" id="PF04450">
    <property type="entry name" value="BSP"/>
    <property type="match status" value="1"/>
</dbReference>
<dbReference type="Pfam" id="PF14200">
    <property type="entry name" value="RicinB_lectin_2"/>
    <property type="match status" value="2"/>
</dbReference>
<dbReference type="SUPFAM" id="SSF50370">
    <property type="entry name" value="Ricin B-like lectins"/>
    <property type="match status" value="1"/>
</dbReference>
<feature type="domain" description="Ricin B lectin" evidence="3">
    <location>
        <begin position="265"/>
        <end position="397"/>
    </location>
</feature>
<keyword evidence="5" id="KW-1185">Reference proteome</keyword>